<evidence type="ECO:0000313" key="2">
    <source>
        <dbReference type="EMBL" id="EMY79844.1"/>
    </source>
</evidence>
<comment type="caution">
    <text evidence="2">The sequence shown here is derived from an EMBL/GenBank/DDBJ whole genome shotgun (WGS) entry which is preliminary data.</text>
</comment>
<evidence type="ECO:0000313" key="3">
    <source>
        <dbReference type="Proteomes" id="UP000012317"/>
    </source>
</evidence>
<name>N1WRT1_9FLAO</name>
<dbReference type="AlphaFoldDB" id="N1WRT1"/>
<dbReference type="EMBL" id="APLF01000041">
    <property type="protein sequence ID" value="EMY79844.1"/>
    <property type="molecule type" value="Genomic_DNA"/>
</dbReference>
<keyword evidence="1" id="KW-0812">Transmembrane</keyword>
<proteinExistence type="predicted"/>
<gene>
    <name evidence="2" type="ORF">pgond44_14893</name>
</gene>
<reference evidence="2 3" key="1">
    <citation type="journal article" date="2014" name="Genome Biol. Evol.">
        <title>Extensive gene acquisition in the extremely psychrophilic bacterial species Psychroflexus torquis and the link to sea-ice ecosystem specialism.</title>
        <authorList>
            <person name="Feng S."/>
            <person name="Powell S.M."/>
            <person name="Wilson R."/>
            <person name="Bowman J.P."/>
        </authorList>
    </citation>
    <scope>NUCLEOTIDE SEQUENCE [LARGE SCALE GENOMIC DNA]</scope>
    <source>
        <strain evidence="2 3">ACAM 44</strain>
    </source>
</reference>
<evidence type="ECO:0000256" key="1">
    <source>
        <dbReference type="SAM" id="Phobius"/>
    </source>
</evidence>
<dbReference type="Proteomes" id="UP000012317">
    <property type="component" value="Unassembled WGS sequence"/>
</dbReference>
<keyword evidence="1" id="KW-0472">Membrane</keyword>
<keyword evidence="3" id="KW-1185">Reference proteome</keyword>
<dbReference type="RefSeq" id="WP_003445961.1">
    <property type="nucleotide sequence ID" value="NZ_APLF01000041.1"/>
</dbReference>
<accession>N1WRT1</accession>
<sequence length="209" mass="24465">MTEISEHEAMDEILKYLIKNKSDRPIHSETIWKEVYPDQNEEVVYVLLRKIMNTADDIVITHIRSNEPHNFEVFFESNAITKRFLEQQGGFTKQFENEQKEITEQNRLERLQNEKLESEVDIIRFQKGLGRKLTIWAVVLTAVSILVSFLTTLVQNQPYHDYDSKIDSLTQTVVKTSQKVDVLTDSLNTLKTDLRLLKEKYKTDTIATE</sequence>
<keyword evidence="1" id="KW-1133">Transmembrane helix</keyword>
<feature type="transmembrane region" description="Helical" evidence="1">
    <location>
        <begin position="133"/>
        <end position="154"/>
    </location>
</feature>
<organism evidence="2 3">
    <name type="scientific">Psychroflexus gondwanensis ACAM 44</name>
    <dbReference type="NCBI Taxonomy" id="1189619"/>
    <lineage>
        <taxon>Bacteria</taxon>
        <taxon>Pseudomonadati</taxon>
        <taxon>Bacteroidota</taxon>
        <taxon>Flavobacteriia</taxon>
        <taxon>Flavobacteriales</taxon>
        <taxon>Flavobacteriaceae</taxon>
        <taxon>Psychroflexus</taxon>
    </lineage>
</organism>
<protein>
    <submittedName>
        <fullName evidence="2">Uncharacterized protein</fullName>
    </submittedName>
</protein>